<dbReference type="RefSeq" id="WP_133741947.1">
    <property type="nucleotide sequence ID" value="NZ_SNYN01000010.1"/>
</dbReference>
<dbReference type="EMBL" id="SNYN01000010">
    <property type="protein sequence ID" value="TDQ51518.1"/>
    <property type="molecule type" value="Genomic_DNA"/>
</dbReference>
<evidence type="ECO:0000313" key="4">
    <source>
        <dbReference type="Proteomes" id="UP000295281"/>
    </source>
</evidence>
<accession>A0A4R6UVU5</accession>
<dbReference type="OrthoDB" id="115162at2"/>
<gene>
    <name evidence="3" type="ORF">EV190_1105</name>
</gene>
<evidence type="ECO:0000313" key="3">
    <source>
        <dbReference type="EMBL" id="TDQ51518.1"/>
    </source>
</evidence>
<name>A0A4R6UVU5_9ACTN</name>
<dbReference type="InterPro" id="IPR004360">
    <property type="entry name" value="Glyas_Fos-R_dOase_dom"/>
</dbReference>
<dbReference type="InterPro" id="IPR029068">
    <property type="entry name" value="Glyas_Bleomycin-R_OHBP_Dase"/>
</dbReference>
<dbReference type="PANTHER" id="PTHR36113:SF6">
    <property type="entry name" value="FOSFOMYCIN RESISTANCE PROTEIN FOSX"/>
    <property type="match status" value="1"/>
</dbReference>
<reference evidence="3 4" key="1">
    <citation type="submission" date="2019-03" db="EMBL/GenBank/DDBJ databases">
        <title>Genomic Encyclopedia of Type Strains, Phase IV (KMG-IV): sequencing the most valuable type-strain genomes for metagenomic binning, comparative biology and taxonomic classification.</title>
        <authorList>
            <person name="Goeker M."/>
        </authorList>
    </citation>
    <scope>NUCLEOTIDE SEQUENCE [LARGE SCALE GENOMIC DNA]</scope>
    <source>
        <strain evidence="3 4">DSM 46770</strain>
    </source>
</reference>
<sequence length="134" mass="15332">MPQLTGLAHITLSVRDRDDSVDFYRDVLGFREYQTKDDSRWLRTNCRHPSGLLLCITEHADHFNARFDHRHAGVDHLAFEVSGLGELEAWADRLDEFEVDHTPIVHCESGSLVMFEDPDGVQLELRCSPEPDAD</sequence>
<keyword evidence="3" id="KW-0560">Oxidoreductase</keyword>
<dbReference type="SUPFAM" id="SSF54593">
    <property type="entry name" value="Glyoxalase/Bleomycin resistance protein/Dihydroxybiphenyl dioxygenase"/>
    <property type="match status" value="1"/>
</dbReference>
<dbReference type="PROSITE" id="PS00934">
    <property type="entry name" value="GLYOXALASE_I_1"/>
    <property type="match status" value="1"/>
</dbReference>
<dbReference type="AlphaFoldDB" id="A0A4R6UVU5"/>
<comment type="caution">
    <text evidence="3">The sequence shown here is derived from an EMBL/GenBank/DDBJ whole genome shotgun (WGS) entry which is preliminary data.</text>
</comment>
<organism evidence="3 4">
    <name type="scientific">Actinorugispora endophytica</name>
    <dbReference type="NCBI Taxonomy" id="1605990"/>
    <lineage>
        <taxon>Bacteria</taxon>
        <taxon>Bacillati</taxon>
        <taxon>Actinomycetota</taxon>
        <taxon>Actinomycetes</taxon>
        <taxon>Streptosporangiales</taxon>
        <taxon>Nocardiopsidaceae</taxon>
        <taxon>Actinorugispora</taxon>
    </lineage>
</organism>
<dbReference type="PANTHER" id="PTHR36113">
    <property type="entry name" value="LYASE, PUTATIVE-RELATED-RELATED"/>
    <property type="match status" value="1"/>
</dbReference>
<dbReference type="GO" id="GO:0004462">
    <property type="term" value="F:lactoylglutathione lyase activity"/>
    <property type="evidence" value="ECO:0007669"/>
    <property type="project" value="InterPro"/>
</dbReference>
<keyword evidence="4" id="KW-1185">Reference proteome</keyword>
<dbReference type="CDD" id="cd06587">
    <property type="entry name" value="VOC"/>
    <property type="match status" value="1"/>
</dbReference>
<feature type="domain" description="VOC" evidence="2">
    <location>
        <begin position="6"/>
        <end position="128"/>
    </location>
</feature>
<evidence type="ECO:0000256" key="1">
    <source>
        <dbReference type="ARBA" id="ARBA00022723"/>
    </source>
</evidence>
<protein>
    <submittedName>
        <fullName evidence="3">Glyoxalase/bleomycin resistance protein/dioxygenase superfamily protein</fullName>
    </submittedName>
</protein>
<dbReference type="PROSITE" id="PS51819">
    <property type="entry name" value="VOC"/>
    <property type="match status" value="1"/>
</dbReference>
<keyword evidence="3" id="KW-0223">Dioxygenase</keyword>
<dbReference type="Proteomes" id="UP000295281">
    <property type="component" value="Unassembled WGS sequence"/>
</dbReference>
<dbReference type="GO" id="GO:0051213">
    <property type="term" value="F:dioxygenase activity"/>
    <property type="evidence" value="ECO:0007669"/>
    <property type="project" value="UniProtKB-KW"/>
</dbReference>
<keyword evidence="1" id="KW-0479">Metal-binding</keyword>
<dbReference type="InterPro" id="IPR051332">
    <property type="entry name" value="Fosfomycin_Res_Enzymes"/>
</dbReference>
<evidence type="ECO:0000259" key="2">
    <source>
        <dbReference type="PROSITE" id="PS51819"/>
    </source>
</evidence>
<dbReference type="Pfam" id="PF00903">
    <property type="entry name" value="Glyoxalase"/>
    <property type="match status" value="1"/>
</dbReference>
<dbReference type="GO" id="GO:0046872">
    <property type="term" value="F:metal ion binding"/>
    <property type="evidence" value="ECO:0007669"/>
    <property type="project" value="UniProtKB-KW"/>
</dbReference>
<proteinExistence type="predicted"/>
<dbReference type="Gene3D" id="3.10.180.10">
    <property type="entry name" value="2,3-Dihydroxybiphenyl 1,2-Dioxygenase, domain 1"/>
    <property type="match status" value="1"/>
</dbReference>
<dbReference type="InterPro" id="IPR037523">
    <property type="entry name" value="VOC_core"/>
</dbReference>
<dbReference type="InterPro" id="IPR018146">
    <property type="entry name" value="Glyoxalase_1_CS"/>
</dbReference>